<organism evidence="2">
    <name type="scientific">Torque teno Leptonychotes weddellii virus-1</name>
    <dbReference type="NCBI Taxonomy" id="2012676"/>
    <lineage>
        <taxon>Viruses</taxon>
        <taxon>Monodnaviria</taxon>
        <taxon>Shotokuvirae</taxon>
        <taxon>Commensaviricota</taxon>
        <taxon>Cardeaviricetes</taxon>
        <taxon>Sanitavirales</taxon>
        <taxon>Anelloviridae</taxon>
        <taxon>Lambdatorquevirus</taxon>
        <taxon>Lambdatorquevirus phoci5</taxon>
    </lineage>
</organism>
<dbReference type="OrthoDB" id="40463at10239"/>
<keyword evidence="1" id="KW-0472">Membrane</keyword>
<keyword evidence="1" id="KW-1133">Transmembrane helix</keyword>
<dbReference type="RefSeq" id="YP_009388629.1">
    <property type="nucleotide sequence ID" value="NC_035136.1"/>
</dbReference>
<reference evidence="2" key="1">
    <citation type="journal article" date="2017" name="Virus Evol.">
        <title>Diverse and highly recombinant anelloviruses associated with Weddell seals in Antarctica.</title>
        <authorList>
            <person name="Fahsbender E."/>
            <person name="Burns J.M."/>
            <person name="Kim S."/>
            <person name="Kraberger S."/>
            <person name="Frankfurter G."/>
            <person name="Eilers A."/>
            <person name="Shero M."/>
            <person name="Beltran R."/>
            <person name="Kirkham A."/>
            <person name="McCorkell R."/>
            <person name="Berngartt R."/>
            <person name="Male M.F."/>
            <person name="Ballard G."/>
            <person name="Ainley D.G."/>
            <person name="Breitbart M."/>
            <person name="Varsani A."/>
        </authorList>
    </citation>
    <scope>NUCLEOTIDE SEQUENCE</scope>
    <source>
        <strain evidence="2">TTLwV-1_gt1_skp1</strain>
        <strain evidence="3">TTLwV-1_gt2_wsp20</strain>
    </source>
</reference>
<dbReference type="EMBL" id="KY246540">
    <property type="protein sequence ID" value="ASA48732.1"/>
    <property type="molecule type" value="Genomic_DNA"/>
</dbReference>
<feature type="transmembrane region" description="Helical" evidence="1">
    <location>
        <begin position="43"/>
        <end position="65"/>
    </location>
</feature>
<protein>
    <submittedName>
        <fullName evidence="2">Uncharacterized protein</fullName>
    </submittedName>
</protein>
<dbReference type="GeneID" id="33194364"/>
<evidence type="ECO:0000313" key="2">
    <source>
        <dbReference type="EMBL" id="ASA48480.1"/>
    </source>
</evidence>
<dbReference type="Proteomes" id="UP000203477">
    <property type="component" value="Segment"/>
</dbReference>
<sequence length="80" mass="9272">MGLPLFKVYFDLLYDEGICFSGMDPYEQWPLVRVKIVFGCREGVWLCVQLFLHLVSLIFIILINIESLKHSGRNSSHKPT</sequence>
<keyword evidence="1" id="KW-0812">Transmembrane</keyword>
<evidence type="ECO:0000256" key="1">
    <source>
        <dbReference type="SAM" id="Phobius"/>
    </source>
</evidence>
<dbReference type="KEGG" id="vg:33194364"/>
<name>A0A1Z2RV65_9VIRU</name>
<accession>A0A1Z2RV65</accession>
<proteinExistence type="predicted"/>
<evidence type="ECO:0000313" key="3">
    <source>
        <dbReference type="EMBL" id="ASA48732.1"/>
    </source>
</evidence>
<dbReference type="EMBL" id="KY246477">
    <property type="protein sequence ID" value="ASA48480.1"/>
    <property type="molecule type" value="Genomic_DNA"/>
</dbReference>